<dbReference type="EMBL" id="HG712284">
    <property type="protein sequence ID" value="CDJ50531.1"/>
    <property type="molecule type" value="Genomic_DNA"/>
</dbReference>
<sequence length="233" mass="26429">MSRIHATQLLHLAQKHATAMARANLTEYPKDLALHEEPAHLRDVLKEDAALHKALGWIKISRIHTTLPHHLMQNYATGTAPSNSTKPPKGLGIPPEEQARLREVFREEVTSRKAPAQLKMTSMTAAPCRRWKQKRPTTVPVHRSAEHSTGLSSPREPTHQREDITEELLHYKARTQLISNLQATLLLHSKQKHATAMALYTSTEQSKEYRPHREPAHLREVLREAATFHKALG</sequence>
<name>U6LK38_9EIME</name>
<gene>
    <name evidence="2" type="ORF">EBH_0085760</name>
</gene>
<proteinExistence type="predicted"/>
<keyword evidence="3" id="KW-1185">Reference proteome</keyword>
<evidence type="ECO:0000313" key="2">
    <source>
        <dbReference type="EMBL" id="CDJ50531.1"/>
    </source>
</evidence>
<dbReference type="VEuPathDB" id="ToxoDB:EBH_0085760"/>
<feature type="compositionally biased region" description="Polar residues" evidence="1">
    <location>
        <begin position="75"/>
        <end position="86"/>
    </location>
</feature>
<reference evidence="2" key="2">
    <citation type="submission" date="2013-10" db="EMBL/GenBank/DDBJ databases">
        <authorList>
            <person name="Aslett M."/>
        </authorList>
    </citation>
    <scope>NUCLEOTIDE SEQUENCE [LARGE SCALE GENOMIC DNA]</scope>
    <source>
        <strain evidence="2">Houghton</strain>
    </source>
</reference>
<dbReference type="Proteomes" id="UP000030750">
    <property type="component" value="Unassembled WGS sequence"/>
</dbReference>
<dbReference type="AlphaFoldDB" id="U6LK38"/>
<accession>U6LK38</accession>
<protein>
    <submittedName>
        <fullName evidence="2">Uncharacterized protein</fullName>
    </submittedName>
</protein>
<feature type="region of interest" description="Disordered" evidence="1">
    <location>
        <begin position="75"/>
        <end position="95"/>
    </location>
</feature>
<feature type="region of interest" description="Disordered" evidence="1">
    <location>
        <begin position="130"/>
        <end position="159"/>
    </location>
</feature>
<organism evidence="2 3">
    <name type="scientific">Eimeria brunetti</name>
    <dbReference type="NCBI Taxonomy" id="51314"/>
    <lineage>
        <taxon>Eukaryota</taxon>
        <taxon>Sar</taxon>
        <taxon>Alveolata</taxon>
        <taxon>Apicomplexa</taxon>
        <taxon>Conoidasida</taxon>
        <taxon>Coccidia</taxon>
        <taxon>Eucoccidiorida</taxon>
        <taxon>Eimeriorina</taxon>
        <taxon>Eimeriidae</taxon>
        <taxon>Eimeria</taxon>
    </lineage>
</organism>
<reference evidence="2" key="1">
    <citation type="submission" date="2013-10" db="EMBL/GenBank/DDBJ databases">
        <title>Genomic analysis of the causative agents of coccidiosis in chickens.</title>
        <authorList>
            <person name="Reid A.J."/>
            <person name="Blake D."/>
            <person name="Billington K."/>
            <person name="Browne H."/>
            <person name="Dunn M."/>
            <person name="Hung S."/>
            <person name="Kawahara F."/>
            <person name="Miranda-Saavedra D."/>
            <person name="Mourier T."/>
            <person name="Nagra H."/>
            <person name="Otto T.D."/>
            <person name="Rawlings N."/>
            <person name="Sanchez A."/>
            <person name="Sanders M."/>
            <person name="Subramaniam C."/>
            <person name="Tay Y."/>
            <person name="Dear P."/>
            <person name="Doerig C."/>
            <person name="Gruber A."/>
            <person name="Parkinson J."/>
            <person name="Shirley M."/>
            <person name="Wan K.L."/>
            <person name="Berriman M."/>
            <person name="Tomley F."/>
            <person name="Pain A."/>
        </authorList>
    </citation>
    <scope>NUCLEOTIDE SEQUENCE [LARGE SCALE GENOMIC DNA]</scope>
    <source>
        <strain evidence="2">Houghton</strain>
    </source>
</reference>
<evidence type="ECO:0000256" key="1">
    <source>
        <dbReference type="SAM" id="MobiDB-lite"/>
    </source>
</evidence>
<evidence type="ECO:0000313" key="3">
    <source>
        <dbReference type="Proteomes" id="UP000030750"/>
    </source>
</evidence>